<dbReference type="Pfam" id="PF09723">
    <property type="entry name" value="Zn_ribbon_8"/>
    <property type="match status" value="1"/>
</dbReference>
<dbReference type="SMART" id="SM00834">
    <property type="entry name" value="CxxC_CXXC_SSSS"/>
    <property type="match status" value="1"/>
</dbReference>
<dbReference type="AlphaFoldDB" id="A0A1J5PTQ1"/>
<reference evidence="3" key="1">
    <citation type="submission" date="2016-10" db="EMBL/GenBank/DDBJ databases">
        <title>Sequence of Gallionella enrichment culture.</title>
        <authorList>
            <person name="Poehlein A."/>
            <person name="Muehling M."/>
            <person name="Daniel R."/>
        </authorList>
    </citation>
    <scope>NUCLEOTIDE SEQUENCE</scope>
</reference>
<evidence type="ECO:0000313" key="3">
    <source>
        <dbReference type="EMBL" id="OIQ74857.1"/>
    </source>
</evidence>
<dbReference type="NCBIfam" id="TIGR02605">
    <property type="entry name" value="CxxC_CxxC_SSSS"/>
    <property type="match status" value="1"/>
</dbReference>
<dbReference type="InterPro" id="IPR013429">
    <property type="entry name" value="Regulatory_FmdB_Zinc_ribbon"/>
</dbReference>
<gene>
    <name evidence="3" type="ORF">GALL_434850</name>
</gene>
<evidence type="ECO:0000256" key="1">
    <source>
        <dbReference type="SAM" id="MobiDB-lite"/>
    </source>
</evidence>
<accession>A0A1J5PTQ1</accession>
<dbReference type="EMBL" id="MLJW01002362">
    <property type="protein sequence ID" value="OIQ74857.1"/>
    <property type="molecule type" value="Genomic_DNA"/>
</dbReference>
<evidence type="ECO:0000259" key="2">
    <source>
        <dbReference type="SMART" id="SM00834"/>
    </source>
</evidence>
<name>A0A1J5PTQ1_9ZZZZ</name>
<feature type="domain" description="Putative regulatory protein FmdB zinc ribbon" evidence="2">
    <location>
        <begin position="1"/>
        <end position="41"/>
    </location>
</feature>
<sequence>MPTYDYVCDDCGLFEVQRPMALRNDACTCPSCSQPSARVLASAPALATMSGRARAAWATNERAANAPRTSGEYLSYRHPPGCGCCSGAASKSTVRTPDGAKAFPSKRPWMISH</sequence>
<comment type="caution">
    <text evidence="3">The sequence shown here is derived from an EMBL/GenBank/DDBJ whole genome shotgun (WGS) entry which is preliminary data.</text>
</comment>
<proteinExistence type="predicted"/>
<feature type="region of interest" description="Disordered" evidence="1">
    <location>
        <begin position="90"/>
        <end position="113"/>
    </location>
</feature>
<organism evidence="3">
    <name type="scientific">mine drainage metagenome</name>
    <dbReference type="NCBI Taxonomy" id="410659"/>
    <lineage>
        <taxon>unclassified sequences</taxon>
        <taxon>metagenomes</taxon>
        <taxon>ecological metagenomes</taxon>
    </lineage>
</organism>
<protein>
    <submittedName>
        <fullName evidence="3">Zinc ribbon domain protein</fullName>
    </submittedName>
</protein>